<gene>
    <name evidence="1" type="ORF">SCALOS_LOCUS6097</name>
</gene>
<comment type="caution">
    <text evidence="1">The sequence shown here is derived from an EMBL/GenBank/DDBJ whole genome shotgun (WGS) entry which is preliminary data.</text>
</comment>
<dbReference type="Proteomes" id="UP000789860">
    <property type="component" value="Unassembled WGS sequence"/>
</dbReference>
<keyword evidence="2" id="KW-1185">Reference proteome</keyword>
<dbReference type="EMBL" id="CAJVPM010011037">
    <property type="protein sequence ID" value="CAG8578073.1"/>
    <property type="molecule type" value="Genomic_DNA"/>
</dbReference>
<proteinExistence type="predicted"/>
<feature type="non-terminal residue" evidence="1">
    <location>
        <position position="368"/>
    </location>
</feature>
<organism evidence="1 2">
    <name type="scientific">Scutellospora calospora</name>
    <dbReference type="NCBI Taxonomy" id="85575"/>
    <lineage>
        <taxon>Eukaryota</taxon>
        <taxon>Fungi</taxon>
        <taxon>Fungi incertae sedis</taxon>
        <taxon>Mucoromycota</taxon>
        <taxon>Glomeromycotina</taxon>
        <taxon>Glomeromycetes</taxon>
        <taxon>Diversisporales</taxon>
        <taxon>Gigasporaceae</taxon>
        <taxon>Scutellospora</taxon>
    </lineage>
</organism>
<evidence type="ECO:0000313" key="1">
    <source>
        <dbReference type="EMBL" id="CAG8578073.1"/>
    </source>
</evidence>
<sequence length="368" mass="42025">MQSSSLKKNLKKTAACTNCQVKKIRCNYKDKGPCEECIKNKCDCKFGQQQKRGPKKENTPSKLDFQNWGEVVWQSLGKNKEAVLQFIQSMININANLVLDDPLAINNEPTVEQTVPYFDQNIQSTRNLDRNSLNNEQALYNSSQETLPSGRLVDKSLEIYHKQMSELVQADILKGNYSLATNEEHLSYLFKNVTGNSLTYNEQTFTENRSSRNISRQQQQQHRSSSREKRQRRKEARNNDLYKNVSYSNDSHSRSPNNMNLTYSNRKQQNLIPLQLPGDSRSISPINTPAITISPYESYFSENNAFPVSLATSPNGLSSQSSPLIPFEWEDVNQLLYPTTNFQTSFSFEEANQLSHPIDPTINTQTPS</sequence>
<accession>A0ACA9MB38</accession>
<name>A0ACA9MB38_9GLOM</name>
<evidence type="ECO:0000313" key="2">
    <source>
        <dbReference type="Proteomes" id="UP000789860"/>
    </source>
</evidence>
<protein>
    <submittedName>
        <fullName evidence="1">9677_t:CDS:1</fullName>
    </submittedName>
</protein>
<reference evidence="1" key="1">
    <citation type="submission" date="2021-06" db="EMBL/GenBank/DDBJ databases">
        <authorList>
            <person name="Kallberg Y."/>
            <person name="Tangrot J."/>
            <person name="Rosling A."/>
        </authorList>
    </citation>
    <scope>NUCLEOTIDE SEQUENCE</scope>
    <source>
        <strain evidence="1">AU212A</strain>
    </source>
</reference>